<dbReference type="Gene3D" id="2.40.70.10">
    <property type="entry name" value="Acid Proteases"/>
    <property type="match status" value="2"/>
</dbReference>
<dbReference type="InterPro" id="IPR034122">
    <property type="entry name" value="Retropepsin-like_bacterial"/>
</dbReference>
<dbReference type="Pfam" id="PF13650">
    <property type="entry name" value="Asp_protease_2"/>
    <property type="match status" value="2"/>
</dbReference>
<dbReference type="CDD" id="cd05483">
    <property type="entry name" value="retropepsin_like_bacteria"/>
    <property type="match status" value="1"/>
</dbReference>
<name>A0A7X0AZY9_9PROT</name>
<sequence length="323" mass="35316">MRRFTPLALALSLLAVPVLGAPALADTSDCRLNPVGELPIHLENGLPIADGLLDGKPVRALVDTGSTRHLVSVQAARRLGLDFQEHHARGVNLGQGDWRKAGTMMADTLSFGPWQGTGYRLQLVEAGDFGANVDMVLGQDLFVQSDIELDMAHNVIRFFRPAECDDTPLAYWAQTYAQATLRSRGFGSYSVSRVVVQLNGQEFWARLDTGVRTSTVLTRLAHRANVREDSPGSQPGPERRDIGRTPVPTWIGTFDTLAIGDEVIRNARLSVGDYYNLGVERDGSLAMVLGMDFIRTHRIFIANSQDKIYFTNVAKPVFGAPGA</sequence>
<dbReference type="Proteomes" id="UP000539175">
    <property type="component" value="Unassembled WGS sequence"/>
</dbReference>
<dbReference type="RefSeq" id="WP_184800235.1">
    <property type="nucleotide sequence ID" value="NZ_JACIIZ010000005.1"/>
</dbReference>
<keyword evidence="2" id="KW-0732">Signal</keyword>
<dbReference type="SUPFAM" id="SSF50630">
    <property type="entry name" value="Acid proteases"/>
    <property type="match status" value="2"/>
</dbReference>
<comment type="caution">
    <text evidence="3">The sequence shown here is derived from an EMBL/GenBank/DDBJ whole genome shotgun (WGS) entry which is preliminary data.</text>
</comment>
<gene>
    <name evidence="3" type="ORF">FHS74_002170</name>
</gene>
<dbReference type="InterPro" id="IPR021109">
    <property type="entry name" value="Peptidase_aspartic_dom_sf"/>
</dbReference>
<feature type="signal peptide" evidence="2">
    <location>
        <begin position="1"/>
        <end position="20"/>
    </location>
</feature>
<evidence type="ECO:0000256" key="1">
    <source>
        <dbReference type="SAM" id="MobiDB-lite"/>
    </source>
</evidence>
<evidence type="ECO:0000313" key="4">
    <source>
        <dbReference type="Proteomes" id="UP000539175"/>
    </source>
</evidence>
<proteinExistence type="predicted"/>
<accession>A0A7X0AZY9</accession>
<evidence type="ECO:0000313" key="3">
    <source>
        <dbReference type="EMBL" id="MBB6251619.1"/>
    </source>
</evidence>
<protein>
    <recommendedName>
        <fullName evidence="5">Aspartyl protease</fullName>
    </recommendedName>
</protein>
<evidence type="ECO:0000256" key="2">
    <source>
        <dbReference type="SAM" id="SignalP"/>
    </source>
</evidence>
<evidence type="ECO:0008006" key="5">
    <source>
        <dbReference type="Google" id="ProtNLM"/>
    </source>
</evidence>
<reference evidence="3 4" key="1">
    <citation type="submission" date="2020-08" db="EMBL/GenBank/DDBJ databases">
        <title>Genomic Encyclopedia of Type Strains, Phase IV (KMG-IV): sequencing the most valuable type-strain genomes for metagenomic binning, comparative biology and taxonomic classification.</title>
        <authorList>
            <person name="Goeker M."/>
        </authorList>
    </citation>
    <scope>NUCLEOTIDE SEQUENCE [LARGE SCALE GENOMIC DNA]</scope>
    <source>
        <strain evidence="3 4">DSM 22198</strain>
    </source>
</reference>
<feature type="chain" id="PRO_5031532641" description="Aspartyl protease" evidence="2">
    <location>
        <begin position="21"/>
        <end position="323"/>
    </location>
</feature>
<keyword evidence="4" id="KW-1185">Reference proteome</keyword>
<organism evidence="3 4">
    <name type="scientific">Nitrospirillum iridis</name>
    <dbReference type="NCBI Taxonomy" id="765888"/>
    <lineage>
        <taxon>Bacteria</taxon>
        <taxon>Pseudomonadati</taxon>
        <taxon>Pseudomonadota</taxon>
        <taxon>Alphaproteobacteria</taxon>
        <taxon>Rhodospirillales</taxon>
        <taxon>Azospirillaceae</taxon>
        <taxon>Nitrospirillum</taxon>
    </lineage>
</organism>
<feature type="region of interest" description="Disordered" evidence="1">
    <location>
        <begin position="225"/>
        <end position="245"/>
    </location>
</feature>
<dbReference type="EMBL" id="JACIIZ010000005">
    <property type="protein sequence ID" value="MBB6251619.1"/>
    <property type="molecule type" value="Genomic_DNA"/>
</dbReference>
<dbReference type="AlphaFoldDB" id="A0A7X0AZY9"/>